<accession>A0AAD9QL11</accession>
<evidence type="ECO:0000256" key="2">
    <source>
        <dbReference type="ARBA" id="ARBA00022525"/>
    </source>
</evidence>
<proteinExistence type="predicted"/>
<dbReference type="InterPro" id="IPR011992">
    <property type="entry name" value="EF-hand-dom_pair"/>
</dbReference>
<evidence type="ECO:0000256" key="3">
    <source>
        <dbReference type="ARBA" id="ARBA00022837"/>
    </source>
</evidence>
<dbReference type="AlphaFoldDB" id="A0AAD9QL11"/>
<dbReference type="InterPro" id="IPR018247">
    <property type="entry name" value="EF_Hand_1_Ca_BS"/>
</dbReference>
<evidence type="ECO:0000313" key="7">
    <source>
        <dbReference type="EMBL" id="KAK2563263.1"/>
    </source>
</evidence>
<dbReference type="InterPro" id="IPR019577">
    <property type="entry name" value="SPARC/Testican_Ca-bd-dom"/>
</dbReference>
<evidence type="ECO:0000313" key="8">
    <source>
        <dbReference type="Proteomes" id="UP001249851"/>
    </source>
</evidence>
<dbReference type="SUPFAM" id="SSF47473">
    <property type="entry name" value="EF-hand"/>
    <property type="match status" value="1"/>
</dbReference>
<reference evidence="7" key="1">
    <citation type="journal article" date="2023" name="G3 (Bethesda)">
        <title>Whole genome assembly and annotation of the endangered Caribbean coral Acropora cervicornis.</title>
        <authorList>
            <person name="Selwyn J.D."/>
            <person name="Vollmer S.V."/>
        </authorList>
    </citation>
    <scope>NUCLEOTIDE SEQUENCE</scope>
    <source>
        <strain evidence="7">K2</strain>
    </source>
</reference>
<gene>
    <name evidence="7" type="ORF">P5673_013624</name>
</gene>
<dbReference type="GO" id="GO:0005576">
    <property type="term" value="C:extracellular region"/>
    <property type="evidence" value="ECO:0007669"/>
    <property type="project" value="UniProtKB-SubCell"/>
</dbReference>
<organism evidence="7 8">
    <name type="scientific">Acropora cervicornis</name>
    <name type="common">Staghorn coral</name>
    <dbReference type="NCBI Taxonomy" id="6130"/>
    <lineage>
        <taxon>Eukaryota</taxon>
        <taxon>Metazoa</taxon>
        <taxon>Cnidaria</taxon>
        <taxon>Anthozoa</taxon>
        <taxon>Hexacorallia</taxon>
        <taxon>Scleractinia</taxon>
        <taxon>Astrocoeniina</taxon>
        <taxon>Acroporidae</taxon>
        <taxon>Acropora</taxon>
    </lineage>
</organism>
<comment type="caution">
    <text evidence="7">The sequence shown here is derived from an EMBL/GenBank/DDBJ whole genome shotgun (WGS) entry which is preliminary data.</text>
</comment>
<evidence type="ECO:0000256" key="4">
    <source>
        <dbReference type="ARBA" id="ARBA00023157"/>
    </source>
</evidence>
<keyword evidence="8" id="KW-1185">Reference proteome</keyword>
<reference evidence="7" key="2">
    <citation type="journal article" date="2023" name="Science">
        <title>Genomic signatures of disease resistance in endangered staghorn corals.</title>
        <authorList>
            <person name="Vollmer S.V."/>
            <person name="Selwyn J.D."/>
            <person name="Despard B.A."/>
            <person name="Roesel C.L."/>
        </authorList>
    </citation>
    <scope>NUCLEOTIDE SEQUENCE</scope>
    <source>
        <strain evidence="7">K2</strain>
    </source>
</reference>
<keyword evidence="4" id="KW-1015">Disulfide bond</keyword>
<dbReference type="EMBL" id="JARQWQ010000026">
    <property type="protein sequence ID" value="KAK2563263.1"/>
    <property type="molecule type" value="Genomic_DNA"/>
</dbReference>
<evidence type="ECO:0000256" key="5">
    <source>
        <dbReference type="ARBA" id="ARBA00023180"/>
    </source>
</evidence>
<keyword evidence="2" id="KW-0964">Secreted</keyword>
<sequence>MNCGRYKTRGYSPVLTPVSRIPRADPARKSSTSVRNENEGQNLQIFLNEVQFNPTFGEDRNFFELNQSYCSEYQAGYYDKNSSHFTITLLSCRVGVPLEFLLASLKHLSLILVGRSTLLNVQVKMNSFWVVVLCSLAVMVVDAKKGKHHRLFKEKNHSRKTAAHVDCKEVGSRLLDWFHILRTSLIKDEMRAKGIPLPQDGEVLPRMNLEGAKTMLFKSDACREPISSVFHDVFDENKDGMLEFSELPGFSEFSMDPCMMAFFEKCAGRKKSLTEKEFCGCFSSVAEPYLTQNNK</sequence>
<dbReference type="Proteomes" id="UP001249851">
    <property type="component" value="Unassembled WGS sequence"/>
</dbReference>
<dbReference type="Pfam" id="PF10591">
    <property type="entry name" value="SPARC_Ca_bdg"/>
    <property type="match status" value="1"/>
</dbReference>
<feature type="domain" description="SPARC/Testican calcium-binding" evidence="6">
    <location>
        <begin position="164"/>
        <end position="281"/>
    </location>
</feature>
<dbReference type="PROSITE" id="PS00018">
    <property type="entry name" value="EF_HAND_1"/>
    <property type="match status" value="1"/>
</dbReference>
<dbReference type="Gene3D" id="1.10.238.10">
    <property type="entry name" value="EF-hand"/>
    <property type="match status" value="1"/>
</dbReference>
<keyword evidence="3" id="KW-0106">Calcium</keyword>
<dbReference type="GO" id="GO:0005509">
    <property type="term" value="F:calcium ion binding"/>
    <property type="evidence" value="ECO:0007669"/>
    <property type="project" value="InterPro"/>
</dbReference>
<protein>
    <recommendedName>
        <fullName evidence="6">SPARC/Testican calcium-binding domain-containing protein</fullName>
    </recommendedName>
</protein>
<name>A0AAD9QL11_ACRCE</name>
<comment type="subcellular location">
    <subcellularLocation>
        <location evidence="1">Secreted</location>
    </subcellularLocation>
</comment>
<keyword evidence="5" id="KW-0325">Glycoprotein</keyword>
<evidence type="ECO:0000259" key="6">
    <source>
        <dbReference type="Pfam" id="PF10591"/>
    </source>
</evidence>
<evidence type="ECO:0000256" key="1">
    <source>
        <dbReference type="ARBA" id="ARBA00004613"/>
    </source>
</evidence>